<dbReference type="InterPro" id="IPR002745">
    <property type="entry name" value="Ptrans_KptA/Tpt1"/>
</dbReference>
<proteinExistence type="predicted"/>
<reference evidence="2 3" key="1">
    <citation type="submission" date="2019-11" db="EMBL/GenBank/DDBJ databases">
        <title>Comparative genomics of hydrocarbon-degrading Desulfosarcina strains.</title>
        <authorList>
            <person name="Watanabe M."/>
            <person name="Kojima H."/>
            <person name="Fukui M."/>
        </authorList>
    </citation>
    <scope>NUCLEOTIDE SEQUENCE [LARGE SCALE GENOMIC DNA]</scope>
    <source>
        <strain evidence="2 3">PL12</strain>
    </source>
</reference>
<dbReference type="AlphaFoldDB" id="A0A5K7YHA4"/>
<dbReference type="GO" id="GO:0016740">
    <property type="term" value="F:transferase activity"/>
    <property type="evidence" value="ECO:0007669"/>
    <property type="project" value="InterPro"/>
</dbReference>
<evidence type="ECO:0008006" key="4">
    <source>
        <dbReference type="Google" id="ProtNLM"/>
    </source>
</evidence>
<gene>
    <name evidence="2" type="ORF">DSCA_00110</name>
</gene>
<keyword evidence="3" id="KW-1185">Reference proteome</keyword>
<dbReference type="EMBL" id="AP021874">
    <property type="protein sequence ID" value="BBO66081.1"/>
    <property type="molecule type" value="Genomic_DNA"/>
</dbReference>
<dbReference type="KEGG" id="dalk:DSCA_00110"/>
<protein>
    <recommendedName>
        <fullName evidence="4">RNA 2'-phosphotransferase</fullName>
    </recommendedName>
</protein>
<dbReference type="InterPro" id="IPR042080">
    <property type="entry name" value="RNA_2'-PTrans_N"/>
</dbReference>
<evidence type="ECO:0000313" key="2">
    <source>
        <dbReference type="EMBL" id="BBO66081.1"/>
    </source>
</evidence>
<dbReference type="RefSeq" id="WP_155314507.1">
    <property type="nucleotide sequence ID" value="NZ_AP021874.1"/>
</dbReference>
<evidence type="ECO:0000313" key="3">
    <source>
        <dbReference type="Proteomes" id="UP000427906"/>
    </source>
</evidence>
<dbReference type="SUPFAM" id="SSF56399">
    <property type="entry name" value="ADP-ribosylation"/>
    <property type="match status" value="1"/>
</dbReference>
<name>A0A5K7YHA4_9BACT</name>
<organism evidence="2 3">
    <name type="scientific">Desulfosarcina alkanivorans</name>
    <dbReference type="NCBI Taxonomy" id="571177"/>
    <lineage>
        <taxon>Bacteria</taxon>
        <taxon>Pseudomonadati</taxon>
        <taxon>Thermodesulfobacteriota</taxon>
        <taxon>Desulfobacteria</taxon>
        <taxon>Desulfobacterales</taxon>
        <taxon>Desulfosarcinaceae</taxon>
        <taxon>Desulfosarcina</taxon>
    </lineage>
</organism>
<accession>A0A5K7YHA4</accession>
<evidence type="ECO:0000256" key="1">
    <source>
        <dbReference type="SAM" id="MobiDB-lite"/>
    </source>
</evidence>
<feature type="region of interest" description="Disordered" evidence="1">
    <location>
        <begin position="175"/>
        <end position="248"/>
    </location>
</feature>
<dbReference type="Pfam" id="PF01885">
    <property type="entry name" value="PTS_2-RNA"/>
    <property type="match status" value="1"/>
</dbReference>
<sequence>MKHSQVVEKLSRMLVYILGRQPDEFALIPDAHGYVTIKDLLKALGEEPGWRHVRLGHIREVLYASRSPAVEINDNRIRAVDRSRLPQPETTDVFPKLLYHPVRRRAYPLVMEKGLQPGASGLRIILAGETALARRLGLRIDPAPVILTVNCESARKNGATLWRFGSQLFLSDRLPAGSLSGPPLPKHRPEPKKTETLQPAGAPKTPGGFTLDLTVDPATRSRPPKGSRQRKNEWKRDRKRRNRSKTYP</sequence>
<dbReference type="InterPro" id="IPR042081">
    <property type="entry name" value="RNA_2'-PTrans_C"/>
</dbReference>
<dbReference type="Gene3D" id="3.20.170.30">
    <property type="match status" value="1"/>
</dbReference>
<dbReference type="Proteomes" id="UP000427906">
    <property type="component" value="Chromosome"/>
</dbReference>
<dbReference type="OrthoDB" id="4537997at2"/>
<feature type="compositionally biased region" description="Basic residues" evidence="1">
    <location>
        <begin position="237"/>
        <end position="248"/>
    </location>
</feature>
<dbReference type="Gene3D" id="1.10.10.970">
    <property type="entry name" value="RNA 2'-phosphotransferase, Tpt1/KptA family, N-terminal domain"/>
    <property type="match status" value="1"/>
</dbReference>